<evidence type="ECO:0000313" key="2">
    <source>
        <dbReference type="EMBL" id="GFD53515.1"/>
    </source>
</evidence>
<gene>
    <name evidence="2" type="ORF">Tci_925484</name>
</gene>
<name>A0A699X185_TANCI</name>
<dbReference type="EMBL" id="BKCJ011795338">
    <property type="protein sequence ID" value="GFD53515.1"/>
    <property type="molecule type" value="Genomic_DNA"/>
</dbReference>
<dbReference type="AlphaFoldDB" id="A0A699X185"/>
<reference evidence="2" key="1">
    <citation type="journal article" date="2019" name="Sci. Rep.">
        <title>Draft genome of Tanacetum cinerariifolium, the natural source of mosquito coil.</title>
        <authorList>
            <person name="Yamashiro T."/>
            <person name="Shiraishi A."/>
            <person name="Satake H."/>
            <person name="Nakayama K."/>
        </authorList>
    </citation>
    <scope>NUCLEOTIDE SEQUENCE</scope>
</reference>
<protein>
    <submittedName>
        <fullName evidence="2">Uncharacterized protein</fullName>
    </submittedName>
</protein>
<organism evidence="2">
    <name type="scientific">Tanacetum cinerariifolium</name>
    <name type="common">Dalmatian daisy</name>
    <name type="synonym">Chrysanthemum cinerariifolium</name>
    <dbReference type="NCBI Taxonomy" id="118510"/>
    <lineage>
        <taxon>Eukaryota</taxon>
        <taxon>Viridiplantae</taxon>
        <taxon>Streptophyta</taxon>
        <taxon>Embryophyta</taxon>
        <taxon>Tracheophyta</taxon>
        <taxon>Spermatophyta</taxon>
        <taxon>Magnoliopsida</taxon>
        <taxon>eudicotyledons</taxon>
        <taxon>Gunneridae</taxon>
        <taxon>Pentapetalae</taxon>
        <taxon>asterids</taxon>
        <taxon>campanulids</taxon>
        <taxon>Asterales</taxon>
        <taxon>Asteraceae</taxon>
        <taxon>Asteroideae</taxon>
        <taxon>Anthemideae</taxon>
        <taxon>Anthemidinae</taxon>
        <taxon>Tanacetum</taxon>
    </lineage>
</organism>
<comment type="caution">
    <text evidence="2">The sequence shown here is derived from an EMBL/GenBank/DDBJ whole genome shotgun (WGS) entry which is preliminary data.</text>
</comment>
<accession>A0A699X185</accession>
<feature type="region of interest" description="Disordered" evidence="1">
    <location>
        <begin position="1"/>
        <end position="31"/>
    </location>
</feature>
<evidence type="ECO:0000256" key="1">
    <source>
        <dbReference type="SAM" id="MobiDB-lite"/>
    </source>
</evidence>
<feature type="compositionally biased region" description="Basic residues" evidence="1">
    <location>
        <begin position="1"/>
        <end position="19"/>
    </location>
</feature>
<feature type="non-terminal residue" evidence="2">
    <location>
        <position position="1"/>
    </location>
</feature>
<proteinExistence type="predicted"/>
<sequence length="64" mass="7698">ERRRREARKPARRGPHRAGHAQIPDRPQRQGLHRYVRGFARHEAAARHRHAALDGRWLRLRRRG</sequence>